<protein>
    <recommendedName>
        <fullName evidence="3">Polynucleotide kinase</fullName>
    </recommendedName>
</protein>
<sequence>MRYQVIAVDFDGTIAEEDWPGIGKLIPKAKEIINRFAAQGGIVILNTCRVGVYLDAAKQFLKENGITVHYFNENSAEKLACWPDTRKIGADMYIDDRNPGGPNWDLVEKLLFGDEG</sequence>
<name>A0ABU3NVX8_9FIRM</name>
<dbReference type="InterPro" id="IPR036412">
    <property type="entry name" value="HAD-like_sf"/>
</dbReference>
<dbReference type="Gene3D" id="3.40.50.1000">
    <property type="entry name" value="HAD superfamily/HAD-like"/>
    <property type="match status" value="1"/>
</dbReference>
<reference evidence="1 2" key="1">
    <citation type="submission" date="2023-07" db="EMBL/GenBank/DDBJ databases">
        <title>The novel representative of Negativicutes class, Anaeroselena agilis gen. nov. sp. nov.</title>
        <authorList>
            <person name="Prokofeva M.I."/>
            <person name="Elcheninov A.G."/>
            <person name="Klyukina A."/>
            <person name="Kublanov I.V."/>
            <person name="Frolov E.N."/>
            <person name="Podosokorskaya O.A."/>
        </authorList>
    </citation>
    <scope>NUCLEOTIDE SEQUENCE [LARGE SCALE GENOMIC DNA]</scope>
    <source>
        <strain evidence="1 2">4137-cl</strain>
    </source>
</reference>
<comment type="caution">
    <text evidence="1">The sequence shown here is derived from an EMBL/GenBank/DDBJ whole genome shotgun (WGS) entry which is preliminary data.</text>
</comment>
<accession>A0ABU3NVX8</accession>
<organism evidence="1 2">
    <name type="scientific">Anaeroselena agilis</name>
    <dbReference type="NCBI Taxonomy" id="3063788"/>
    <lineage>
        <taxon>Bacteria</taxon>
        <taxon>Bacillati</taxon>
        <taxon>Bacillota</taxon>
        <taxon>Negativicutes</taxon>
        <taxon>Acetonemataceae</taxon>
        <taxon>Anaeroselena</taxon>
    </lineage>
</organism>
<evidence type="ECO:0000313" key="1">
    <source>
        <dbReference type="EMBL" id="MDT8900961.1"/>
    </source>
</evidence>
<dbReference type="SUPFAM" id="SSF56784">
    <property type="entry name" value="HAD-like"/>
    <property type="match status" value="1"/>
</dbReference>
<gene>
    <name evidence="1" type="ORF">Q4T40_06915</name>
</gene>
<evidence type="ECO:0008006" key="3">
    <source>
        <dbReference type="Google" id="ProtNLM"/>
    </source>
</evidence>
<evidence type="ECO:0000313" key="2">
    <source>
        <dbReference type="Proteomes" id="UP001254848"/>
    </source>
</evidence>
<dbReference type="RefSeq" id="WP_413779491.1">
    <property type="nucleotide sequence ID" value="NZ_JAUOZS010000001.1"/>
</dbReference>
<dbReference type="Proteomes" id="UP001254848">
    <property type="component" value="Unassembled WGS sequence"/>
</dbReference>
<dbReference type="EMBL" id="JAUOZS010000001">
    <property type="protein sequence ID" value="MDT8900961.1"/>
    <property type="molecule type" value="Genomic_DNA"/>
</dbReference>
<keyword evidence="2" id="KW-1185">Reference proteome</keyword>
<proteinExistence type="predicted"/>
<dbReference type="InterPro" id="IPR023214">
    <property type="entry name" value="HAD_sf"/>
</dbReference>